<dbReference type="GO" id="GO:0046933">
    <property type="term" value="F:proton-transporting ATP synthase activity, rotational mechanism"/>
    <property type="evidence" value="ECO:0007669"/>
    <property type="project" value="UniProtKB-UniRule"/>
</dbReference>
<dbReference type="Gene3D" id="1.10.520.20">
    <property type="entry name" value="N-terminal domain of the delta subunit of the F1F0-ATP synthase"/>
    <property type="match status" value="1"/>
</dbReference>
<dbReference type="SUPFAM" id="SSF47928">
    <property type="entry name" value="N-terminal domain of the delta subunit of the F1F0-ATP synthase"/>
    <property type="match status" value="1"/>
</dbReference>
<comment type="caution">
    <text evidence="9">The sequence shown here is derived from an EMBL/GenBank/DDBJ whole genome shotgun (WGS) entry which is preliminary data.</text>
</comment>
<dbReference type="Proteomes" id="UP000265848">
    <property type="component" value="Unassembled WGS sequence"/>
</dbReference>
<sequence>MDVSEPASISYGIASRYALAVFEIARENGELSELDASIAKLAEALDVSADLRDVIASPILSRAEQEKAISAVAAGLELMPSVQNTLALMAQNRRLFTLPQFVQRSNELIAEENGEVTADVISATKLTAAQSKKLSATLAETVGKTVKLNTTVDESLIGGLVVKVGSRMVDTSIRTKLNALQNVMKEVG</sequence>
<organism evidence="9 10">
    <name type="scientific">Pseudooceanicola sediminis</name>
    <dbReference type="NCBI Taxonomy" id="2211117"/>
    <lineage>
        <taxon>Bacteria</taxon>
        <taxon>Pseudomonadati</taxon>
        <taxon>Pseudomonadota</taxon>
        <taxon>Alphaproteobacteria</taxon>
        <taxon>Rhodobacterales</taxon>
        <taxon>Paracoccaceae</taxon>
        <taxon>Pseudooceanicola</taxon>
    </lineage>
</organism>
<proteinExistence type="inferred from homology"/>
<comment type="function">
    <text evidence="8">F(1)F(0) ATP synthase produces ATP from ADP in the presence of a proton or sodium gradient. F-type ATPases consist of two structural domains, F(1) containing the extramembraneous catalytic core and F(0) containing the membrane proton channel, linked together by a central stalk and a peripheral stalk. During catalysis, ATP synthesis in the catalytic domain of F(1) is coupled via a rotary mechanism of the central stalk subunits to proton translocation.</text>
</comment>
<comment type="subcellular location">
    <subcellularLocation>
        <location evidence="8">Cell membrane</location>
        <topology evidence="8">Peripheral membrane protein</topology>
    </subcellularLocation>
    <subcellularLocation>
        <location evidence="1">Membrane</location>
    </subcellularLocation>
</comment>
<protein>
    <recommendedName>
        <fullName evidence="8">ATP synthase subunit delta</fullName>
    </recommendedName>
    <alternativeName>
        <fullName evidence="8">ATP synthase F(1) sector subunit delta</fullName>
    </alternativeName>
    <alternativeName>
        <fullName evidence="8">F-type ATPase subunit delta</fullName>
        <shortName evidence="8">F-ATPase subunit delta</shortName>
    </alternativeName>
</protein>
<evidence type="ECO:0000256" key="5">
    <source>
        <dbReference type="ARBA" id="ARBA00023136"/>
    </source>
</evidence>
<evidence type="ECO:0000256" key="3">
    <source>
        <dbReference type="ARBA" id="ARBA00022781"/>
    </source>
</evidence>
<evidence type="ECO:0000256" key="6">
    <source>
        <dbReference type="ARBA" id="ARBA00023196"/>
    </source>
</evidence>
<dbReference type="GO" id="GO:0005886">
    <property type="term" value="C:plasma membrane"/>
    <property type="evidence" value="ECO:0007669"/>
    <property type="project" value="UniProtKB-SubCell"/>
</dbReference>
<keyword evidence="2 8" id="KW-0813">Transport</keyword>
<dbReference type="OrthoDB" id="9796185at2"/>
<comment type="similarity">
    <text evidence="8">Belongs to the ATPase delta chain family.</text>
</comment>
<evidence type="ECO:0000313" key="10">
    <source>
        <dbReference type="Proteomes" id="UP000265848"/>
    </source>
</evidence>
<keyword evidence="3 8" id="KW-0375">Hydrogen ion transport</keyword>
<dbReference type="PROSITE" id="PS00389">
    <property type="entry name" value="ATPASE_DELTA"/>
    <property type="match status" value="1"/>
</dbReference>
<dbReference type="NCBIfam" id="NF004402">
    <property type="entry name" value="PRK05758.2-2"/>
    <property type="match status" value="1"/>
</dbReference>
<dbReference type="InterPro" id="IPR020781">
    <property type="entry name" value="ATPase_OSCP/d_CS"/>
</dbReference>
<keyword evidence="7 8" id="KW-0066">ATP synthesis</keyword>
<dbReference type="RefSeq" id="WP_119400356.1">
    <property type="nucleotide sequence ID" value="NZ_QWJJ01000017.1"/>
</dbReference>
<dbReference type="NCBIfam" id="TIGR01145">
    <property type="entry name" value="ATP_synt_delta"/>
    <property type="match status" value="1"/>
</dbReference>
<evidence type="ECO:0000256" key="7">
    <source>
        <dbReference type="ARBA" id="ARBA00023310"/>
    </source>
</evidence>
<dbReference type="GO" id="GO:0045259">
    <property type="term" value="C:proton-transporting ATP synthase complex"/>
    <property type="evidence" value="ECO:0007669"/>
    <property type="project" value="UniProtKB-KW"/>
</dbReference>
<dbReference type="NCBIfam" id="NF004406">
    <property type="entry name" value="PRK05758.3-2"/>
    <property type="match status" value="1"/>
</dbReference>
<name>A0A399J3A8_9RHOB</name>
<evidence type="ECO:0000256" key="2">
    <source>
        <dbReference type="ARBA" id="ARBA00022448"/>
    </source>
</evidence>
<reference evidence="9 10" key="1">
    <citation type="submission" date="2018-08" db="EMBL/GenBank/DDBJ databases">
        <title>Pseudooceanicola sediminis CY03 in the family Rhodobacteracea.</title>
        <authorList>
            <person name="Zhang Y.-J."/>
        </authorList>
    </citation>
    <scope>NUCLEOTIDE SEQUENCE [LARGE SCALE GENOMIC DNA]</scope>
    <source>
        <strain evidence="9 10">CY03</strain>
    </source>
</reference>
<comment type="function">
    <text evidence="8">This protein is part of the stalk that links CF(0) to CF(1). It either transmits conformational changes from CF(0) to CF(1) or is implicated in proton conduction.</text>
</comment>
<dbReference type="InterPro" id="IPR000711">
    <property type="entry name" value="ATPase_OSCP/dsu"/>
</dbReference>
<evidence type="ECO:0000256" key="1">
    <source>
        <dbReference type="ARBA" id="ARBA00004370"/>
    </source>
</evidence>
<dbReference type="Pfam" id="PF00213">
    <property type="entry name" value="OSCP"/>
    <property type="match status" value="1"/>
</dbReference>
<dbReference type="EMBL" id="QWJJ01000017">
    <property type="protein sequence ID" value="RII37436.1"/>
    <property type="molecule type" value="Genomic_DNA"/>
</dbReference>
<evidence type="ECO:0000256" key="4">
    <source>
        <dbReference type="ARBA" id="ARBA00023065"/>
    </source>
</evidence>
<keyword evidence="6 8" id="KW-0139">CF(1)</keyword>
<gene>
    <name evidence="8" type="primary">atpH</name>
    <name evidence="9" type="ORF">DL237_17350</name>
</gene>
<evidence type="ECO:0000313" key="9">
    <source>
        <dbReference type="EMBL" id="RII37436.1"/>
    </source>
</evidence>
<dbReference type="PANTHER" id="PTHR11910">
    <property type="entry name" value="ATP SYNTHASE DELTA CHAIN"/>
    <property type="match status" value="1"/>
</dbReference>
<evidence type="ECO:0000256" key="8">
    <source>
        <dbReference type="HAMAP-Rule" id="MF_01416"/>
    </source>
</evidence>
<dbReference type="AlphaFoldDB" id="A0A399J3A8"/>
<dbReference type="InterPro" id="IPR026015">
    <property type="entry name" value="ATP_synth_OSCP/delta_N_sf"/>
</dbReference>
<keyword evidence="10" id="KW-1185">Reference proteome</keyword>
<dbReference type="HAMAP" id="MF_01416">
    <property type="entry name" value="ATP_synth_delta_bact"/>
    <property type="match status" value="1"/>
</dbReference>
<keyword evidence="5 8" id="KW-0472">Membrane</keyword>
<keyword evidence="4 8" id="KW-0406">Ion transport</keyword>
<keyword evidence="8" id="KW-1003">Cell membrane</keyword>
<dbReference type="PRINTS" id="PR00125">
    <property type="entry name" value="ATPASEDELTA"/>
</dbReference>
<accession>A0A399J3A8</accession>